<dbReference type="AlphaFoldDB" id="A0A100VRW7"/>
<reference evidence="2 3" key="1">
    <citation type="journal article" date="2016" name="Genome Announc.">
        <title>Draft Genome Sequence of Paenibacillus amylolyticus Heshi-A3, Isolated from Fermented Rice Bran in a Japanese Fermented Seafood Dish.</title>
        <authorList>
            <person name="Akuzawa S."/>
            <person name="Nagaoka J."/>
            <person name="Kanekatsu M."/>
            <person name="Kubota E."/>
            <person name="Ohtake R."/>
            <person name="Suzuki T."/>
            <person name="Kanesaki Y."/>
        </authorList>
    </citation>
    <scope>NUCLEOTIDE SEQUENCE [LARGE SCALE GENOMIC DNA]</scope>
    <source>
        <strain evidence="2 3">Heshi-A3</strain>
    </source>
</reference>
<protein>
    <submittedName>
        <fullName evidence="2">Uncharacterized protein</fullName>
    </submittedName>
</protein>
<sequence>MNKLEKHPDKVLTLLSLLPMRVQGTGNKEDIIDDSTTDGKDSED</sequence>
<feature type="region of interest" description="Disordered" evidence="1">
    <location>
        <begin position="24"/>
        <end position="44"/>
    </location>
</feature>
<gene>
    <name evidence="2" type="ORF">PAHA3_4769</name>
</gene>
<name>A0A100VRW7_PAEAM</name>
<proteinExistence type="predicted"/>
<reference evidence="3" key="2">
    <citation type="submission" date="2016-01" db="EMBL/GenBank/DDBJ databases">
        <title>Draft Genome Sequence of Paenibacillus amylolyticus Heshi-A3 that Was Isolated from Fermented Rice Bran with Aging Salted Mackerel, Which Was Named Heshiko as Traditional Fermented Seafood in Japan.</title>
        <authorList>
            <person name="Akuzawa S."/>
            <person name="Nakagawa J."/>
            <person name="Kanekatsu T."/>
            <person name="Kubota E."/>
            <person name="Ohtake R."/>
            <person name="Suzuki T."/>
            <person name="Kanesaki Y."/>
        </authorList>
    </citation>
    <scope>NUCLEOTIDE SEQUENCE [LARGE SCALE GENOMIC DNA]</scope>
    <source>
        <strain evidence="3">Heshi-A3</strain>
    </source>
</reference>
<dbReference type="EMBL" id="BCNV01000005">
    <property type="protein sequence ID" value="GAS84666.1"/>
    <property type="molecule type" value="Genomic_DNA"/>
</dbReference>
<organism evidence="2 3">
    <name type="scientific">Paenibacillus amylolyticus</name>
    <dbReference type="NCBI Taxonomy" id="1451"/>
    <lineage>
        <taxon>Bacteria</taxon>
        <taxon>Bacillati</taxon>
        <taxon>Bacillota</taxon>
        <taxon>Bacilli</taxon>
        <taxon>Bacillales</taxon>
        <taxon>Paenibacillaceae</taxon>
        <taxon>Paenibacillus</taxon>
    </lineage>
</organism>
<evidence type="ECO:0000313" key="3">
    <source>
        <dbReference type="Proteomes" id="UP000069697"/>
    </source>
</evidence>
<dbReference type="Proteomes" id="UP000069697">
    <property type="component" value="Unassembled WGS sequence"/>
</dbReference>
<evidence type="ECO:0000313" key="2">
    <source>
        <dbReference type="EMBL" id="GAS84666.1"/>
    </source>
</evidence>
<accession>A0A100VRW7</accession>
<comment type="caution">
    <text evidence="2">The sequence shown here is derived from an EMBL/GenBank/DDBJ whole genome shotgun (WGS) entry which is preliminary data.</text>
</comment>
<evidence type="ECO:0000256" key="1">
    <source>
        <dbReference type="SAM" id="MobiDB-lite"/>
    </source>
</evidence>